<dbReference type="Gene3D" id="3.30.420.390">
    <property type="match status" value="2"/>
</dbReference>
<dbReference type="InterPro" id="IPR041336">
    <property type="entry name" value="DNApol_Exo"/>
</dbReference>
<dbReference type="PANTHER" id="PTHR10267">
    <property type="entry name" value="DNA POLYMERASE SUBUNIT GAMMA-1"/>
    <property type="match status" value="1"/>
</dbReference>
<evidence type="ECO:0000259" key="3">
    <source>
        <dbReference type="SMART" id="SM00482"/>
    </source>
</evidence>
<evidence type="ECO:0000313" key="4">
    <source>
        <dbReference type="EMBL" id="KAB5594268.1"/>
    </source>
</evidence>
<dbReference type="OrthoDB" id="5588663at2759"/>
<sequence>MLYRARLTRGAIASTIVPCNPALHRRSLAAKKLSSMNDDAPNRPNPPPPAAPKSKGTKPQPKANIPSVNTQKLYRTQSPTPSNKEAPLQDPKSYKLINEVGVQLLSSKLHSQIFPGSPFPQPSEKAISISRKHLEVHKLDTNLASRLPETSFDLPKLQGGSIDEHFYNLGAHMAEPWLEIAKNFAKLTPKLPDKPDLFDPSPGWTRYSSDGSFQHVDDLGSESAICFDVETLPEFSPFAVMACAVSAEYWYVWISPWLLGLDPSPEHLIPIGDPSRPRVIVGHHVSYDRARILEEYSMQKTKNRFLDTMSLHIAVKGISSGQRPAWMSHRKIKREISERRREAIETVRALLRETELEEDLDETCQAELLELKADLEESLPELLDDSGYPPSEEAGVKRWEDITAVNSLAELARLYCGIEMDKSTRDDFLVSSREEIAAGLSDYLDYCCEDVSTTMAVYQCVLPAFLKSCPNPVSSAGVLTMGSSFLTVDQEWITYINSAEGKYRELEDGVRRTLVDLAEEALSIYQHDVDGKKPWEADEWLSQLDWTPKKVGKSRGVKLPTPPQPVMRPKWYRDIMKEKPGPITLNTTAPFLLNMRWREDKRVYCLFFSSEHGWLKGKKLGTSIPLEPSIEISEDDKLAPFRNKFWFGPLPKPKVRTLFSPARGGLWFKEGYIICTDENIQDIAMRLCTSKATKSDWNELRKIAKDTLEKANLLPKHKDSPIISQLDWTLVQVDKPPPQNPADYVYWPTWYWDITKPKPNSKPGTPDLTVRSRITPLLLRLRWLNYPLFFSRDQGWTYRVPRADRDKISATAQPLEFPHEADAKLKEMCQDEKFYFFKLPHKDGEEANVGSPMGKMFLKYSQDGTLAGPGDATKSALDMNAQCSYWISARDRVLKQVVMWDGQAGVSMGLPSPRPEPEKEPPRKYGMILPQVITMGTVTRRAIEKTWLTASNAKPNRIGSELKALVRSPEGYAMVGADVDSEELWIASVMGDAQFGIHGATAIGWMTLEGTKAAGTDLHSKTASILGISRNQAKVFNYSRIYGAGINHAVLLLLQHNASMQPDTAKTLAKNLYASTKGKSSFTNQMFNRKFWFGGTESYLFNKLEQIATSDTPQTPALGCGVTSALTKKHLPNSGDDYMTSRINWVVQSSGVDYLHMLIVAVDYLIEAYQIDARYLISIHDEVRYLAKEKDKHRLALALQIANLWTRCMFAYKLGFDNLPQGVAFFSAVDIDRYLRKEVDMTCVTPSQPHPLPPGESLDIHQILEKTGGSLHADGTPSSVAEALDLTRLPKYEPTDAMVHRERSEEFLEAQSLKDQSEIRRLAQRARSRERELAAELDALANPIVR</sequence>
<feature type="compositionally biased region" description="Polar residues" evidence="2">
    <location>
        <begin position="66"/>
        <end position="83"/>
    </location>
</feature>
<dbReference type="InterPro" id="IPR043502">
    <property type="entry name" value="DNA/RNA_pol_sf"/>
</dbReference>
<dbReference type="InterPro" id="IPR002297">
    <property type="entry name" value="DNA-dir_DNA_pol_A_mt"/>
</dbReference>
<name>A0A5N5QRL3_9AGAM</name>
<dbReference type="InterPro" id="IPR001098">
    <property type="entry name" value="DNA-dir_DNA_pol_A_palm_dom"/>
</dbReference>
<dbReference type="GO" id="GO:0005760">
    <property type="term" value="C:gamma DNA polymerase complex"/>
    <property type="evidence" value="ECO:0007669"/>
    <property type="project" value="InterPro"/>
</dbReference>
<dbReference type="Pfam" id="PF00476">
    <property type="entry name" value="DNA_pol_A"/>
    <property type="match status" value="1"/>
</dbReference>
<proteinExistence type="predicted"/>
<dbReference type="Proteomes" id="UP000383932">
    <property type="component" value="Unassembled WGS sequence"/>
</dbReference>
<dbReference type="GO" id="GO:0003677">
    <property type="term" value="F:DNA binding"/>
    <property type="evidence" value="ECO:0007669"/>
    <property type="project" value="InterPro"/>
</dbReference>
<evidence type="ECO:0000256" key="2">
    <source>
        <dbReference type="SAM" id="MobiDB-lite"/>
    </source>
</evidence>
<dbReference type="PRINTS" id="PR00867">
    <property type="entry name" value="DNAPOLG"/>
</dbReference>
<dbReference type="SUPFAM" id="SSF53098">
    <property type="entry name" value="Ribonuclease H-like"/>
    <property type="match status" value="1"/>
</dbReference>
<dbReference type="EMBL" id="SSOP01000023">
    <property type="protein sequence ID" value="KAB5594268.1"/>
    <property type="molecule type" value="Genomic_DNA"/>
</dbReference>
<feature type="region of interest" description="Disordered" evidence="2">
    <location>
        <begin position="34"/>
        <end position="92"/>
    </location>
</feature>
<dbReference type="Pfam" id="PF18136">
    <property type="entry name" value="DNApol_Exo"/>
    <property type="match status" value="1"/>
</dbReference>
<dbReference type="PANTHER" id="PTHR10267:SF0">
    <property type="entry name" value="DNA POLYMERASE SUBUNIT GAMMA-1"/>
    <property type="match status" value="1"/>
</dbReference>
<gene>
    <name evidence="4" type="ORF">CTheo_2349</name>
</gene>
<feature type="domain" description="DNA-directed DNA polymerase family A palm" evidence="3">
    <location>
        <begin position="959"/>
        <end position="1191"/>
    </location>
</feature>
<dbReference type="GO" id="GO:0003887">
    <property type="term" value="F:DNA-directed DNA polymerase activity"/>
    <property type="evidence" value="ECO:0007669"/>
    <property type="project" value="InterPro"/>
</dbReference>
<dbReference type="InterPro" id="IPR012337">
    <property type="entry name" value="RNaseH-like_sf"/>
</dbReference>
<dbReference type="GO" id="GO:0008408">
    <property type="term" value="F:3'-5' exonuclease activity"/>
    <property type="evidence" value="ECO:0007669"/>
    <property type="project" value="TreeGrafter"/>
</dbReference>
<dbReference type="GO" id="GO:0006264">
    <property type="term" value="P:mitochondrial DNA replication"/>
    <property type="evidence" value="ECO:0007669"/>
    <property type="project" value="TreeGrafter"/>
</dbReference>
<dbReference type="SUPFAM" id="SSF56672">
    <property type="entry name" value="DNA/RNA polymerases"/>
    <property type="match status" value="1"/>
</dbReference>
<protein>
    <recommendedName>
        <fullName evidence="1">Mitochondrial DNA polymerase catalytic subunit</fullName>
    </recommendedName>
</protein>
<evidence type="ECO:0000313" key="5">
    <source>
        <dbReference type="Proteomes" id="UP000383932"/>
    </source>
</evidence>
<keyword evidence="5" id="KW-1185">Reference proteome</keyword>
<dbReference type="Gene3D" id="1.10.150.20">
    <property type="entry name" value="5' to 3' exonuclease, C-terminal subdomain"/>
    <property type="match status" value="1"/>
</dbReference>
<reference evidence="4 5" key="1">
    <citation type="journal article" date="2019" name="Fungal Biol. Biotechnol.">
        <title>Draft genome sequence of fastidious pathogen Ceratobasidium theobromae, which causes vascular-streak dieback in Theobroma cacao.</title>
        <authorList>
            <person name="Ali S.S."/>
            <person name="Asman A."/>
            <person name="Shao J."/>
            <person name="Firmansyah A.P."/>
            <person name="Susilo A.W."/>
            <person name="Rosmana A."/>
            <person name="McMahon P."/>
            <person name="Junaid M."/>
            <person name="Guest D."/>
            <person name="Kheng T.Y."/>
            <person name="Meinhardt L.W."/>
            <person name="Bailey B.A."/>
        </authorList>
    </citation>
    <scope>NUCLEOTIDE SEQUENCE [LARGE SCALE GENOMIC DNA]</scope>
    <source>
        <strain evidence="4 5">CT2</strain>
    </source>
</reference>
<comment type="caution">
    <text evidence="4">The sequence shown here is derived from an EMBL/GenBank/DDBJ whole genome shotgun (WGS) entry which is preliminary data.</text>
</comment>
<evidence type="ECO:0000256" key="1">
    <source>
        <dbReference type="ARBA" id="ARBA00031966"/>
    </source>
</evidence>
<organism evidence="4 5">
    <name type="scientific">Ceratobasidium theobromae</name>
    <dbReference type="NCBI Taxonomy" id="1582974"/>
    <lineage>
        <taxon>Eukaryota</taxon>
        <taxon>Fungi</taxon>
        <taxon>Dikarya</taxon>
        <taxon>Basidiomycota</taxon>
        <taxon>Agaricomycotina</taxon>
        <taxon>Agaricomycetes</taxon>
        <taxon>Cantharellales</taxon>
        <taxon>Ceratobasidiaceae</taxon>
        <taxon>Ceratobasidium</taxon>
    </lineage>
</organism>
<dbReference type="SMART" id="SM00482">
    <property type="entry name" value="POLAc"/>
    <property type="match status" value="1"/>
</dbReference>
<dbReference type="Gene3D" id="3.30.70.370">
    <property type="match status" value="1"/>
</dbReference>
<accession>A0A5N5QRL3</accession>